<feature type="compositionally biased region" description="Low complexity" evidence="2">
    <location>
        <begin position="294"/>
        <end position="313"/>
    </location>
</feature>
<keyword evidence="1" id="KW-0175">Coiled coil</keyword>
<feature type="compositionally biased region" description="Low complexity" evidence="2">
    <location>
        <begin position="206"/>
        <end position="222"/>
    </location>
</feature>
<feature type="coiled-coil region" evidence="1">
    <location>
        <begin position="1060"/>
        <end position="1167"/>
    </location>
</feature>
<proteinExistence type="predicted"/>
<evidence type="ECO:0000313" key="3">
    <source>
        <dbReference type="EMBL" id="CAG8951204.1"/>
    </source>
</evidence>
<feature type="coiled-coil region" evidence="1">
    <location>
        <begin position="764"/>
        <end position="805"/>
    </location>
</feature>
<feature type="region of interest" description="Disordered" evidence="2">
    <location>
        <begin position="1"/>
        <end position="36"/>
    </location>
</feature>
<feature type="compositionally biased region" description="Polar residues" evidence="2">
    <location>
        <begin position="1243"/>
        <end position="1258"/>
    </location>
</feature>
<feature type="compositionally biased region" description="Polar residues" evidence="2">
    <location>
        <begin position="1265"/>
        <end position="1293"/>
    </location>
</feature>
<evidence type="ECO:0000256" key="2">
    <source>
        <dbReference type="SAM" id="MobiDB-lite"/>
    </source>
</evidence>
<feature type="compositionally biased region" description="Basic and acidic residues" evidence="2">
    <location>
        <begin position="1181"/>
        <end position="1211"/>
    </location>
</feature>
<feature type="coiled-coil region" evidence="1">
    <location>
        <begin position="909"/>
        <end position="1033"/>
    </location>
</feature>
<feature type="compositionally biased region" description="Polar residues" evidence="2">
    <location>
        <begin position="529"/>
        <end position="549"/>
    </location>
</feature>
<feature type="region of interest" description="Disordered" evidence="2">
    <location>
        <begin position="100"/>
        <end position="166"/>
    </location>
</feature>
<dbReference type="PANTHER" id="PTHR23159:SF31">
    <property type="entry name" value="CENTROSOME-ASSOCIATED PROTEIN CEP250 ISOFORM X1"/>
    <property type="match status" value="1"/>
</dbReference>
<comment type="caution">
    <text evidence="3">The sequence shown here is derived from an EMBL/GenBank/DDBJ whole genome shotgun (WGS) entry which is preliminary data.</text>
</comment>
<reference evidence="3" key="1">
    <citation type="submission" date="2021-07" db="EMBL/GenBank/DDBJ databases">
        <authorList>
            <person name="Durling M."/>
        </authorList>
    </citation>
    <scope>NUCLEOTIDE SEQUENCE</scope>
</reference>
<feature type="compositionally biased region" description="Polar residues" evidence="2">
    <location>
        <begin position="223"/>
        <end position="236"/>
    </location>
</feature>
<feature type="compositionally biased region" description="Low complexity" evidence="2">
    <location>
        <begin position="1360"/>
        <end position="1375"/>
    </location>
</feature>
<feature type="region of interest" description="Disordered" evidence="2">
    <location>
        <begin position="204"/>
        <end position="591"/>
    </location>
</feature>
<dbReference type="EMBL" id="CAJVRL010000041">
    <property type="protein sequence ID" value="CAG8951204.1"/>
    <property type="molecule type" value="Genomic_DNA"/>
</dbReference>
<feature type="compositionally biased region" description="Polar residues" evidence="2">
    <location>
        <begin position="1460"/>
        <end position="1469"/>
    </location>
</feature>
<feature type="compositionally biased region" description="Polar residues" evidence="2">
    <location>
        <begin position="259"/>
        <end position="293"/>
    </location>
</feature>
<keyword evidence="4" id="KW-1185">Reference proteome</keyword>
<name>A0A9N9KPN8_9HELO</name>
<dbReference type="Proteomes" id="UP000696280">
    <property type="component" value="Unassembled WGS sequence"/>
</dbReference>
<sequence>MLDPAVQESQIVQPDYDPPVQAADFGSDDTVMSDDNNQQGIEVDESVRRIDAQPASVVEETQFVNLEIDTQAPEKVAFNRSASAFTSIVRDAQAFPPVNEPHFARLPEPDLDDINVGFRFGKPSKPVPGQYTHNPKQKKPSAASAASHDKDDKLPGQASAAKLDQPAPFYTTAGSIEAAPSNPDMTSAAPIKLVNATVKTSIVPQHSKSSHTSSIASGGASTVLGSNGTKSVSGQPPSAKAVSGTSENMSVTLHVRKPTVQSHHQADSSSESLITPSRTKLPQQALDSPALQQTTTVPIPKTTPEVTVEEPVPNSLPRPAAPWPQMADNPAIGPQQAAPRAAVQLEVPLDRQPAPRSANKPPTRRKSLIRETNFKAPPPHRTSRSIARPFPEVQAESNHFKQPAKPKSKAANDATNHGSHHFPDQVRVSHPLENHTAFDGIQAGLEEPRNIEARPSAPRFPPQDFVLPPPAVRAEAPSPVGSMISQRSNMSVRITKAPSTSLAETTSKSPALRARHNSKVSKPPPKPLATSSSSAKLQSTKVTGSSPKINDTHVPLEVDQAADGNSQEPANLPVASTSDQTPTARTAPPKSKIVRKLSSSLEWRLSIGRVYEEKIAALESDLEWKDEQLQSIHKQLQSTKEEKDLLRKAKEVLEAKRRATKEKVERWERGMSAYKDHVNEVVNLLNYLKSQAEVIKANAKEQEKNRESISRIAQVLEEIKAAKAELNSAAEAEKVTAKTRNDLEGVQNDLKKVMADKAAVDQTVKSHEAAINKYLLDLQEEKSKVEKLQKQLKGEKAEHAKLISTLEDLPQKVTAEFRKDNGPLADLLSTQVSLQNKIDAALEVLGELKTQEIKPSSSLVKHIEELFAQIPQPSTPPPDEKASTEQVISKLFGELKTSLDSFVSDSQAQVNLTAQIAELQQNNSTLSATVTSSNQQKNKLAGQLEETQRHVDEYRNQLDLKTQELEALQALPKEDPRLVAKIEELEDANLGLRGQLQESTRLREENLTLQEKVGDYENQCSRHEEEKQEIRDSFIAEKKKDNEIAEKVRKESTFQSDRKIKSLKQTLQEVESELSQLKPKSTTQLENIKKLTEEVERYRKAQDSSKAEAQKHTDELTSEIDTLQNQVSDLKAELAKSLKPSQVAAEKEVLLKQISELKAELKDKASRLDIMGSPRDMLRKNLQKDFSRREIPESQGYRDSEVSQLHQEKLKGPALPTKRIPSGRWDRTTGGGFDFREPVVIPDSQSQEAAEGRLQNTSTEDHGFSQGQSSQPMQRTPLKSLSATESGRSSAMSELTDVDEFMPVPTSDDDYDQLGKVYEKARVKKSSREFSDPNEDLEKIRAQNVLDRAKRRSSQPNHRATSSAQLKSALKASSTGSQDSPDPGAQKGMGVTTDQPVRRKPPPRGNPYNRVVSGSTPIKPHLVPETSPIHNGGVSRRNGTGLGQKRKAGSELVSPKASKASMTGNSSNDRLMMPPPPIRRPSTRSNPPPEPKFPPSQLSLPHPTAALKPKPLNKRR</sequence>
<feature type="compositionally biased region" description="Polar residues" evidence="2">
    <location>
        <begin position="483"/>
        <end position="509"/>
    </location>
</feature>
<gene>
    <name evidence="3" type="ORF">HYFRA_00007951</name>
</gene>
<dbReference type="OrthoDB" id="3565404at2759"/>
<feature type="compositionally biased region" description="Basic and acidic residues" evidence="2">
    <location>
        <begin position="1317"/>
        <end position="1341"/>
    </location>
</feature>
<evidence type="ECO:0000313" key="4">
    <source>
        <dbReference type="Proteomes" id="UP000696280"/>
    </source>
</evidence>
<feature type="region of interest" description="Disordered" evidence="2">
    <location>
        <begin position="1181"/>
        <end position="1516"/>
    </location>
</feature>
<protein>
    <submittedName>
        <fullName evidence="3">Uncharacterized protein</fullName>
    </submittedName>
</protein>
<feature type="compositionally biased region" description="Polar residues" evidence="2">
    <location>
        <begin position="563"/>
        <end position="584"/>
    </location>
</feature>
<accession>A0A9N9KPN8</accession>
<feature type="coiled-coil region" evidence="1">
    <location>
        <begin position="629"/>
        <end position="736"/>
    </location>
</feature>
<dbReference type="PANTHER" id="PTHR23159">
    <property type="entry name" value="CENTROSOMAL PROTEIN 2"/>
    <property type="match status" value="1"/>
</dbReference>
<evidence type="ECO:0000256" key="1">
    <source>
        <dbReference type="SAM" id="Coils"/>
    </source>
</evidence>
<organism evidence="3 4">
    <name type="scientific">Hymenoscyphus fraxineus</name>
    <dbReference type="NCBI Taxonomy" id="746836"/>
    <lineage>
        <taxon>Eukaryota</taxon>
        <taxon>Fungi</taxon>
        <taxon>Dikarya</taxon>
        <taxon>Ascomycota</taxon>
        <taxon>Pezizomycotina</taxon>
        <taxon>Leotiomycetes</taxon>
        <taxon>Helotiales</taxon>
        <taxon>Helotiaceae</taxon>
        <taxon>Hymenoscyphus</taxon>
    </lineage>
</organism>